<dbReference type="GO" id="GO:0005886">
    <property type="term" value="C:plasma membrane"/>
    <property type="evidence" value="ECO:0007669"/>
    <property type="project" value="TreeGrafter"/>
</dbReference>
<dbReference type="InterPro" id="IPR000832">
    <property type="entry name" value="GPCR_2_secretin-like"/>
</dbReference>
<keyword evidence="4 5" id="KW-0472">Membrane</keyword>
<dbReference type="GO" id="GO:0007166">
    <property type="term" value="P:cell surface receptor signaling pathway"/>
    <property type="evidence" value="ECO:0007669"/>
    <property type="project" value="InterPro"/>
</dbReference>
<evidence type="ECO:0000259" key="7">
    <source>
        <dbReference type="PROSITE" id="PS50835"/>
    </source>
</evidence>
<keyword evidence="2 5" id="KW-0812">Transmembrane</keyword>
<proteinExistence type="predicted"/>
<gene>
    <name evidence="8" type="ORF">CUNI_LOCUS15982</name>
</gene>
<evidence type="ECO:0000259" key="6">
    <source>
        <dbReference type="PROSITE" id="PS50261"/>
    </source>
</evidence>
<dbReference type="Gene3D" id="1.20.1070.10">
    <property type="entry name" value="Rhodopsin 7-helix transmembrane proteins"/>
    <property type="match status" value="1"/>
</dbReference>
<dbReference type="Proteomes" id="UP000678393">
    <property type="component" value="Unassembled WGS sequence"/>
</dbReference>
<dbReference type="AlphaFoldDB" id="A0A8S3ZLA8"/>
<feature type="domain" description="G-protein coupled receptors family 2 profile 2" evidence="6">
    <location>
        <begin position="1"/>
        <end position="183"/>
    </location>
</feature>
<organism evidence="8 9">
    <name type="scientific">Candidula unifasciata</name>
    <dbReference type="NCBI Taxonomy" id="100452"/>
    <lineage>
        <taxon>Eukaryota</taxon>
        <taxon>Metazoa</taxon>
        <taxon>Spiralia</taxon>
        <taxon>Lophotrochozoa</taxon>
        <taxon>Mollusca</taxon>
        <taxon>Gastropoda</taxon>
        <taxon>Heterobranchia</taxon>
        <taxon>Euthyneura</taxon>
        <taxon>Panpulmonata</taxon>
        <taxon>Eupulmonata</taxon>
        <taxon>Stylommatophora</taxon>
        <taxon>Helicina</taxon>
        <taxon>Helicoidea</taxon>
        <taxon>Geomitridae</taxon>
        <taxon>Candidula</taxon>
    </lineage>
</organism>
<comment type="subcellular location">
    <subcellularLocation>
        <location evidence="1">Membrane</location>
        <topology evidence="1">Multi-pass membrane protein</topology>
    </subcellularLocation>
</comment>
<feature type="transmembrane region" description="Helical" evidence="5">
    <location>
        <begin position="20"/>
        <end position="38"/>
    </location>
</feature>
<evidence type="ECO:0000256" key="1">
    <source>
        <dbReference type="ARBA" id="ARBA00004141"/>
    </source>
</evidence>
<evidence type="ECO:0000256" key="5">
    <source>
        <dbReference type="SAM" id="Phobius"/>
    </source>
</evidence>
<keyword evidence="9" id="KW-1185">Reference proteome</keyword>
<dbReference type="OrthoDB" id="6022368at2759"/>
<dbReference type="InterPro" id="IPR017981">
    <property type="entry name" value="GPCR_2-like_7TM"/>
</dbReference>
<feature type="domain" description="Ig-like" evidence="7">
    <location>
        <begin position="154"/>
        <end position="265"/>
    </location>
</feature>
<dbReference type="GO" id="GO:0007188">
    <property type="term" value="P:adenylate cyclase-modulating G protein-coupled receptor signaling pathway"/>
    <property type="evidence" value="ECO:0007669"/>
    <property type="project" value="TreeGrafter"/>
</dbReference>
<dbReference type="PROSITE" id="PS50261">
    <property type="entry name" value="G_PROTEIN_RECEP_F2_4"/>
    <property type="match status" value="1"/>
</dbReference>
<dbReference type="EMBL" id="CAJHNH020004013">
    <property type="protein sequence ID" value="CAG5130424.1"/>
    <property type="molecule type" value="Genomic_DNA"/>
</dbReference>
<feature type="transmembrane region" description="Helical" evidence="5">
    <location>
        <begin position="85"/>
        <end position="110"/>
    </location>
</feature>
<dbReference type="InterPro" id="IPR050332">
    <property type="entry name" value="GPCR_2"/>
</dbReference>
<dbReference type="PANTHER" id="PTHR45620:SF1">
    <property type="entry name" value="G-PROTEIN COUPLED RECEPTORS FAMILY 2 PROFILE 2 DOMAIN-CONTAINING PROTEIN"/>
    <property type="match status" value="1"/>
</dbReference>
<dbReference type="InterPro" id="IPR007110">
    <property type="entry name" value="Ig-like_dom"/>
</dbReference>
<dbReference type="SUPFAM" id="SSF81321">
    <property type="entry name" value="Family A G protein-coupled receptor-like"/>
    <property type="match status" value="1"/>
</dbReference>
<protein>
    <submittedName>
        <fullName evidence="8">Uncharacterized protein</fullName>
    </submittedName>
</protein>
<evidence type="ECO:0000256" key="3">
    <source>
        <dbReference type="ARBA" id="ARBA00022989"/>
    </source>
</evidence>
<evidence type="ECO:0000256" key="4">
    <source>
        <dbReference type="ARBA" id="ARBA00023136"/>
    </source>
</evidence>
<name>A0A8S3ZLA8_9EUPU</name>
<evidence type="ECO:0000313" key="8">
    <source>
        <dbReference type="EMBL" id="CAG5130424.1"/>
    </source>
</evidence>
<feature type="transmembrane region" description="Helical" evidence="5">
    <location>
        <begin position="131"/>
        <end position="150"/>
    </location>
</feature>
<dbReference type="PANTHER" id="PTHR45620">
    <property type="entry name" value="PDF RECEPTOR-LIKE PROTEIN-RELATED"/>
    <property type="match status" value="1"/>
</dbReference>
<dbReference type="GO" id="GO:0017046">
    <property type="term" value="F:peptide hormone binding"/>
    <property type="evidence" value="ECO:0007669"/>
    <property type="project" value="TreeGrafter"/>
</dbReference>
<dbReference type="PRINTS" id="PR00249">
    <property type="entry name" value="GPCRSECRETIN"/>
</dbReference>
<reference evidence="8" key="1">
    <citation type="submission" date="2021-04" db="EMBL/GenBank/DDBJ databases">
        <authorList>
            <consortium name="Molecular Ecology Group"/>
        </authorList>
    </citation>
    <scope>NUCLEOTIDE SEQUENCE</scope>
</reference>
<accession>A0A8S3ZLA8</accession>
<dbReference type="GO" id="GO:0008528">
    <property type="term" value="F:G protein-coupled peptide receptor activity"/>
    <property type="evidence" value="ECO:0007669"/>
    <property type="project" value="TreeGrafter"/>
</dbReference>
<evidence type="ECO:0000313" key="9">
    <source>
        <dbReference type="Proteomes" id="UP000678393"/>
    </source>
</evidence>
<sequence>HWECKLLNTLWQYSLNANYMWIFVEGLYLHTLIFFAIFSHSTKFFKLYIIIGWVFPLIFIVFWVIARIFKNNTLCWNTDDKNLYWILNAPIISSISVNFFFFLNIIRVLFTKIRDCNTRDPRRYRKLAKSTLVLIPLFGVYYILFILLSLNREPRVSVIHMYMEMTLNSFQGTVVALLFCFLNGEVRSEIKKKWHRHWLRRQSVVSSRSSRAFSTASSYLGKERASLTQGFPLCDFSCKDNVANMCYSSNNGHAFHKVSSMPKLSLESRSGFKPIPRVSSSSEVASIFTQNAIDQSLNPSFTFLKEQLQESEDETFSNGCLLESPENLPELILSDINADSSTDVYENTDFASSLLYFQPSGKDTNCFKVSGPTNQVDPNVPRCQV</sequence>
<evidence type="ECO:0000256" key="2">
    <source>
        <dbReference type="ARBA" id="ARBA00022692"/>
    </source>
</evidence>
<feature type="transmembrane region" description="Helical" evidence="5">
    <location>
        <begin position="170"/>
        <end position="186"/>
    </location>
</feature>
<dbReference type="PROSITE" id="PS50835">
    <property type="entry name" value="IG_LIKE"/>
    <property type="match status" value="1"/>
</dbReference>
<feature type="non-terminal residue" evidence="8">
    <location>
        <position position="385"/>
    </location>
</feature>
<feature type="transmembrane region" description="Helical" evidence="5">
    <location>
        <begin position="45"/>
        <end position="65"/>
    </location>
</feature>
<dbReference type="Pfam" id="PF00002">
    <property type="entry name" value="7tm_2"/>
    <property type="match status" value="1"/>
</dbReference>
<keyword evidence="3 5" id="KW-1133">Transmembrane helix</keyword>
<comment type="caution">
    <text evidence="8">The sequence shown here is derived from an EMBL/GenBank/DDBJ whole genome shotgun (WGS) entry which is preliminary data.</text>
</comment>